<keyword evidence="3" id="KW-1185">Reference proteome</keyword>
<reference evidence="2 3" key="1">
    <citation type="submission" date="2019-03" db="EMBL/GenBank/DDBJ databases">
        <title>Deep-cultivation of Planctomycetes and their phenomic and genomic characterization uncovers novel biology.</title>
        <authorList>
            <person name="Wiegand S."/>
            <person name="Jogler M."/>
            <person name="Boedeker C."/>
            <person name="Pinto D."/>
            <person name="Vollmers J."/>
            <person name="Rivas-Marin E."/>
            <person name="Kohn T."/>
            <person name="Peeters S.H."/>
            <person name="Heuer A."/>
            <person name="Rast P."/>
            <person name="Oberbeckmann S."/>
            <person name="Bunk B."/>
            <person name="Jeske O."/>
            <person name="Meyerdierks A."/>
            <person name="Storesund J.E."/>
            <person name="Kallscheuer N."/>
            <person name="Luecker S."/>
            <person name="Lage O.M."/>
            <person name="Pohl T."/>
            <person name="Merkel B.J."/>
            <person name="Hornburger P."/>
            <person name="Mueller R.-W."/>
            <person name="Bruemmer F."/>
            <person name="Labrenz M."/>
            <person name="Spormann A.M."/>
            <person name="Op den Camp H."/>
            <person name="Overmann J."/>
            <person name="Amann R."/>
            <person name="Jetten M.S.M."/>
            <person name="Mascher T."/>
            <person name="Medema M.H."/>
            <person name="Devos D.P."/>
            <person name="Kaster A.-K."/>
            <person name="Ovreas L."/>
            <person name="Rohde M."/>
            <person name="Galperin M.Y."/>
            <person name="Jogler C."/>
        </authorList>
    </citation>
    <scope>NUCLEOTIDE SEQUENCE [LARGE SCALE GENOMIC DNA]</scope>
    <source>
        <strain evidence="2 3">Enr13</strain>
    </source>
</reference>
<dbReference type="OrthoDB" id="215050at2"/>
<protein>
    <recommendedName>
        <fullName evidence="1">DUF2007 domain-containing protein</fullName>
    </recommendedName>
</protein>
<evidence type="ECO:0000313" key="2">
    <source>
        <dbReference type="EMBL" id="QDV43467.1"/>
    </source>
</evidence>
<name>A0A518HRK1_9BACT</name>
<feature type="domain" description="DUF2007" evidence="1">
    <location>
        <begin position="14"/>
        <end position="77"/>
    </location>
</feature>
<dbReference type="RefSeq" id="WP_145387637.1">
    <property type="nucleotide sequence ID" value="NZ_CP037423.1"/>
</dbReference>
<dbReference type="InterPro" id="IPR018551">
    <property type="entry name" value="DUF2007"/>
</dbReference>
<accession>A0A518HRK1</accession>
<sequence length="85" mass="9256">MLEDEKNLDTAKLVTVAERTDELSASIVVSVLQDAGIRAVATGGFTSGFRAEAPGMVKIKTFEEDAERARQVIDEIKMDPPVFDD</sequence>
<gene>
    <name evidence="2" type="ORF">Enr13x_33240</name>
</gene>
<dbReference type="AlphaFoldDB" id="A0A518HRK1"/>
<dbReference type="KEGG" id="snep:Enr13x_33240"/>
<proteinExistence type="predicted"/>
<dbReference type="Proteomes" id="UP000319004">
    <property type="component" value="Chromosome"/>
</dbReference>
<dbReference type="Pfam" id="PF09413">
    <property type="entry name" value="DUF2007"/>
    <property type="match status" value="1"/>
</dbReference>
<organism evidence="2 3">
    <name type="scientific">Stieleria neptunia</name>
    <dbReference type="NCBI Taxonomy" id="2527979"/>
    <lineage>
        <taxon>Bacteria</taxon>
        <taxon>Pseudomonadati</taxon>
        <taxon>Planctomycetota</taxon>
        <taxon>Planctomycetia</taxon>
        <taxon>Pirellulales</taxon>
        <taxon>Pirellulaceae</taxon>
        <taxon>Stieleria</taxon>
    </lineage>
</organism>
<evidence type="ECO:0000313" key="3">
    <source>
        <dbReference type="Proteomes" id="UP000319004"/>
    </source>
</evidence>
<evidence type="ECO:0000259" key="1">
    <source>
        <dbReference type="Pfam" id="PF09413"/>
    </source>
</evidence>
<dbReference type="EMBL" id="CP037423">
    <property type="protein sequence ID" value="QDV43467.1"/>
    <property type="molecule type" value="Genomic_DNA"/>
</dbReference>